<accession>A0A0G2F060</accession>
<gene>
    <name evidence="1" type="ORF">UCRPC4_g00915</name>
</gene>
<keyword evidence="2" id="KW-1185">Reference proteome</keyword>
<evidence type="ECO:0000313" key="1">
    <source>
        <dbReference type="EMBL" id="KKY27681.1"/>
    </source>
</evidence>
<dbReference type="EMBL" id="LCWF01000022">
    <property type="protein sequence ID" value="KKY27681.1"/>
    <property type="molecule type" value="Genomic_DNA"/>
</dbReference>
<protein>
    <submittedName>
        <fullName evidence="1">Putative f-box domain-containing protein</fullName>
    </submittedName>
</protein>
<evidence type="ECO:0000313" key="2">
    <source>
        <dbReference type="Proteomes" id="UP000053317"/>
    </source>
</evidence>
<proteinExistence type="predicted"/>
<dbReference type="Proteomes" id="UP000053317">
    <property type="component" value="Unassembled WGS sequence"/>
</dbReference>
<dbReference type="OrthoDB" id="5296720at2759"/>
<reference evidence="1 2" key="2">
    <citation type="submission" date="2015-05" db="EMBL/GenBank/DDBJ databases">
        <authorList>
            <person name="Morales-Cruz A."/>
            <person name="Amrine K.C."/>
            <person name="Cantu D."/>
        </authorList>
    </citation>
    <scope>NUCLEOTIDE SEQUENCE [LARGE SCALE GENOMIC DNA]</scope>
    <source>
        <strain evidence="1">UCRPC4</strain>
    </source>
</reference>
<organism evidence="1 2">
    <name type="scientific">Phaeomoniella chlamydospora</name>
    <name type="common">Phaeoacremonium chlamydosporum</name>
    <dbReference type="NCBI Taxonomy" id="158046"/>
    <lineage>
        <taxon>Eukaryota</taxon>
        <taxon>Fungi</taxon>
        <taxon>Dikarya</taxon>
        <taxon>Ascomycota</taxon>
        <taxon>Pezizomycotina</taxon>
        <taxon>Eurotiomycetes</taxon>
        <taxon>Chaetothyriomycetidae</taxon>
        <taxon>Phaeomoniellales</taxon>
        <taxon>Phaeomoniellaceae</taxon>
        <taxon>Phaeomoniella</taxon>
    </lineage>
</organism>
<name>A0A0G2F060_PHACM</name>
<reference evidence="1 2" key="1">
    <citation type="submission" date="2015-05" db="EMBL/GenBank/DDBJ databases">
        <title>Distinctive expansion of gene families associated with plant cell wall degradation and secondary metabolism in the genomes of grapevine trunk pathogens.</title>
        <authorList>
            <person name="Lawrence D.P."/>
            <person name="Travadon R."/>
            <person name="Rolshausen P.E."/>
            <person name="Baumgartner K."/>
        </authorList>
    </citation>
    <scope>NUCLEOTIDE SEQUENCE [LARGE SCALE GENOMIC DNA]</scope>
    <source>
        <strain evidence="1">UCRPC4</strain>
    </source>
</reference>
<sequence>MERPFMIFKALPWTDFSVNEGSFLRAYTQYEYFLKSPPSILTGRTIQSTLQLPKPFLRKLKHFNYSAIFPFYNHVSSVMSLIESTMPNLESLSICLSPHPDEYDAINAQEIRESSGKIDFDDVWMEFETSYEVVAFHVGQLAWKAKLRTFKSVDWTFGGEPRKITEERIAAQLERQGRTITYHQSSEGLNVPVGKPPHKWVPQGDGTWQFQLAEVDDVPILEAT</sequence>
<comment type="caution">
    <text evidence="1">The sequence shown here is derived from an EMBL/GenBank/DDBJ whole genome shotgun (WGS) entry which is preliminary data.</text>
</comment>
<dbReference type="AlphaFoldDB" id="A0A0G2F060"/>